<evidence type="ECO:0000313" key="7">
    <source>
        <dbReference type="EMBL" id="KAA8494129.1"/>
    </source>
</evidence>
<dbReference type="PANTHER" id="PTHR20881">
    <property type="entry name" value="3-METHYL-2-OXOBUTANOATE HYDROXYMETHYLTRANSFERASE"/>
    <property type="match status" value="1"/>
</dbReference>
<dbReference type="Proteomes" id="UP000324585">
    <property type="component" value="Unassembled WGS sequence"/>
</dbReference>
<dbReference type="GO" id="GO:0015940">
    <property type="term" value="P:pantothenate biosynthetic process"/>
    <property type="evidence" value="ECO:0007669"/>
    <property type="project" value="UniProtKB-UniPathway"/>
</dbReference>
<keyword evidence="7" id="KW-0489">Methyltransferase</keyword>
<dbReference type="NCBIfam" id="NF001452">
    <property type="entry name" value="PRK00311.1"/>
    <property type="match status" value="1"/>
</dbReference>
<dbReference type="OMA" id="VLVWTDM"/>
<reference evidence="8" key="1">
    <citation type="journal article" date="2019" name="Nat. Commun.">
        <title>Expansion of phycobilisome linker gene families in mesophilic red algae.</title>
        <authorList>
            <person name="Lee J."/>
            <person name="Kim D."/>
            <person name="Bhattacharya D."/>
            <person name="Yoon H.S."/>
        </authorList>
    </citation>
    <scope>NUCLEOTIDE SEQUENCE [LARGE SCALE GENOMIC DNA]</scope>
    <source>
        <strain evidence="8">CCMP 1328</strain>
    </source>
</reference>
<dbReference type="InterPro" id="IPR040442">
    <property type="entry name" value="Pyrv_kinase-like_dom_sf"/>
</dbReference>
<feature type="compositionally biased region" description="Polar residues" evidence="6">
    <location>
        <begin position="350"/>
        <end position="364"/>
    </location>
</feature>
<comment type="pathway">
    <text evidence="1">Cofactor biosynthesis; (R)-pantothenate biosynthesis; (R)-pantoate from 3-methyl-2-oxobutanoate: step 1/2.</text>
</comment>
<comment type="caution">
    <text evidence="7">The sequence shown here is derived from an EMBL/GenBank/DDBJ whole genome shotgun (WGS) entry which is preliminary data.</text>
</comment>
<evidence type="ECO:0000256" key="3">
    <source>
        <dbReference type="ARBA" id="ARBA00012618"/>
    </source>
</evidence>
<evidence type="ECO:0000256" key="1">
    <source>
        <dbReference type="ARBA" id="ARBA00005033"/>
    </source>
</evidence>
<dbReference type="UniPathway" id="UPA00028">
    <property type="reaction ID" value="UER00003"/>
</dbReference>
<gene>
    <name evidence="7" type="ORF">FVE85_4104</name>
</gene>
<comment type="similarity">
    <text evidence="2">Belongs to the PanB family.</text>
</comment>
<keyword evidence="8" id="KW-1185">Reference proteome</keyword>
<proteinExistence type="inferred from homology"/>
<evidence type="ECO:0000256" key="4">
    <source>
        <dbReference type="ARBA" id="ARBA00022679"/>
    </source>
</evidence>
<comment type="catalytic activity">
    <reaction evidence="5">
        <text>(6R)-5,10-methylene-5,6,7,8-tetrahydrofolate + 3-methyl-2-oxobutanoate + H2O = 2-dehydropantoate + (6S)-5,6,7,8-tetrahydrofolate</text>
        <dbReference type="Rhea" id="RHEA:11824"/>
        <dbReference type="ChEBI" id="CHEBI:11561"/>
        <dbReference type="ChEBI" id="CHEBI:11851"/>
        <dbReference type="ChEBI" id="CHEBI:15377"/>
        <dbReference type="ChEBI" id="CHEBI:15636"/>
        <dbReference type="ChEBI" id="CHEBI:57453"/>
        <dbReference type="EC" id="2.1.2.11"/>
    </reaction>
</comment>
<dbReference type="CDD" id="cd06557">
    <property type="entry name" value="KPHMT-like"/>
    <property type="match status" value="1"/>
</dbReference>
<dbReference type="EC" id="2.1.2.11" evidence="3"/>
<dbReference type="GO" id="GO:0005739">
    <property type="term" value="C:mitochondrion"/>
    <property type="evidence" value="ECO:0007669"/>
    <property type="project" value="TreeGrafter"/>
</dbReference>
<dbReference type="GO" id="GO:0032259">
    <property type="term" value="P:methylation"/>
    <property type="evidence" value="ECO:0007669"/>
    <property type="project" value="UniProtKB-KW"/>
</dbReference>
<dbReference type="InterPro" id="IPR003700">
    <property type="entry name" value="Pantoate_hydroxy_MeTrfase"/>
</dbReference>
<dbReference type="GO" id="GO:0000287">
    <property type="term" value="F:magnesium ion binding"/>
    <property type="evidence" value="ECO:0007669"/>
    <property type="project" value="TreeGrafter"/>
</dbReference>
<dbReference type="Gene3D" id="3.20.20.60">
    <property type="entry name" value="Phosphoenolpyruvate-binding domains"/>
    <property type="match status" value="1"/>
</dbReference>
<feature type="region of interest" description="Disordered" evidence="6">
    <location>
        <begin position="349"/>
        <end position="378"/>
    </location>
</feature>
<dbReference type="NCBIfam" id="TIGR00222">
    <property type="entry name" value="panB"/>
    <property type="match status" value="1"/>
</dbReference>
<dbReference type="InterPro" id="IPR015813">
    <property type="entry name" value="Pyrv/PenolPyrv_kinase-like_dom"/>
</dbReference>
<sequence length="378" mass="41711">MWVDYARRALGRSRDARIAIRRTLSWRRVFSDQAGGDRKAAAAPASGVHQDGRIPKAPSPPRRVTLAQIRKWYVEKRPIVMLTAYDYPAAVHADLAGIDIVLVGDSVGMVELGYDTTQYVSMDDMIHHCRAVHTGARRPYIVGDMPFGSYEVSAERAMDNAFRFIQAGKVNAVKLEGGIRSAHTVHRIVQSGVAVMGHTGLTPQSVSAIGSFRPMGQTFDEARQILQDCLALQEAGAFAIVLECIPERLAAQITSALSIPTIGIGAGRHTSGQVLVYHDLVGMLTHPHHAKVVPKFCKRYARVGEYVNNALEQYRDEVRSRTFPDDAYSPYSIADDEFERFREYAESVAKKSNSPITESSTAQGQAPPDSIQPEEKIY</sequence>
<dbReference type="OrthoDB" id="425211at2759"/>
<dbReference type="AlphaFoldDB" id="A0A5J4YRL6"/>
<dbReference type="EMBL" id="VRMN01000005">
    <property type="protein sequence ID" value="KAA8494129.1"/>
    <property type="molecule type" value="Genomic_DNA"/>
</dbReference>
<dbReference type="GO" id="GO:0003864">
    <property type="term" value="F:3-methyl-2-oxobutanoate hydroxymethyltransferase activity"/>
    <property type="evidence" value="ECO:0007669"/>
    <property type="project" value="UniProtKB-EC"/>
</dbReference>
<name>A0A5J4YRL6_PORPP</name>
<evidence type="ECO:0000256" key="5">
    <source>
        <dbReference type="ARBA" id="ARBA00049172"/>
    </source>
</evidence>
<keyword evidence="4 7" id="KW-0808">Transferase</keyword>
<feature type="region of interest" description="Disordered" evidence="6">
    <location>
        <begin position="37"/>
        <end position="60"/>
    </location>
</feature>
<evidence type="ECO:0000256" key="2">
    <source>
        <dbReference type="ARBA" id="ARBA00008676"/>
    </source>
</evidence>
<dbReference type="SUPFAM" id="SSF51621">
    <property type="entry name" value="Phosphoenolpyruvate/pyruvate domain"/>
    <property type="match status" value="1"/>
</dbReference>
<dbReference type="GO" id="GO:0008168">
    <property type="term" value="F:methyltransferase activity"/>
    <property type="evidence" value="ECO:0007669"/>
    <property type="project" value="UniProtKB-KW"/>
</dbReference>
<evidence type="ECO:0000313" key="8">
    <source>
        <dbReference type="Proteomes" id="UP000324585"/>
    </source>
</evidence>
<evidence type="ECO:0000256" key="6">
    <source>
        <dbReference type="SAM" id="MobiDB-lite"/>
    </source>
</evidence>
<dbReference type="HAMAP" id="MF_00156">
    <property type="entry name" value="PanB"/>
    <property type="match status" value="1"/>
</dbReference>
<dbReference type="PANTHER" id="PTHR20881:SF0">
    <property type="entry name" value="3-METHYL-2-OXOBUTANOATE HYDROXYMETHYLTRANSFERASE"/>
    <property type="match status" value="1"/>
</dbReference>
<dbReference type="Pfam" id="PF02548">
    <property type="entry name" value="Pantoate_transf"/>
    <property type="match status" value="1"/>
</dbReference>
<accession>A0A5J4YRL6</accession>
<protein>
    <recommendedName>
        <fullName evidence="3">3-methyl-2-oxobutanoate hydroxymethyltransferase</fullName>
        <ecNumber evidence="3">2.1.2.11</ecNumber>
    </recommendedName>
</protein>
<organism evidence="7 8">
    <name type="scientific">Porphyridium purpureum</name>
    <name type="common">Red alga</name>
    <name type="synonym">Porphyridium cruentum</name>
    <dbReference type="NCBI Taxonomy" id="35688"/>
    <lineage>
        <taxon>Eukaryota</taxon>
        <taxon>Rhodophyta</taxon>
        <taxon>Bangiophyceae</taxon>
        <taxon>Porphyridiales</taxon>
        <taxon>Porphyridiaceae</taxon>
        <taxon>Porphyridium</taxon>
    </lineage>
</organism>
<dbReference type="FunFam" id="3.20.20.60:FF:000003">
    <property type="entry name" value="3-methyl-2-oxobutanoate hydroxymethyltransferase"/>
    <property type="match status" value="1"/>
</dbReference>